<evidence type="ECO:0000313" key="2">
    <source>
        <dbReference type="EMBL" id="SIR38345.1"/>
    </source>
</evidence>
<keyword evidence="1" id="KW-0812">Transmembrane</keyword>
<evidence type="ECO:0000256" key="1">
    <source>
        <dbReference type="SAM" id="Phobius"/>
    </source>
</evidence>
<accession>A0A9X8R9M1</accession>
<proteinExistence type="predicted"/>
<evidence type="ECO:0000313" key="3">
    <source>
        <dbReference type="Proteomes" id="UP000185829"/>
    </source>
</evidence>
<protein>
    <submittedName>
        <fullName evidence="2">Uncharacterized protein</fullName>
    </submittedName>
</protein>
<keyword evidence="1" id="KW-1133">Transmembrane helix</keyword>
<name>A0A9X8R9M1_9BACI</name>
<keyword evidence="1" id="KW-0472">Membrane</keyword>
<dbReference type="RefSeq" id="WP_076368432.1">
    <property type="nucleotide sequence ID" value="NZ_FTMX01000003.1"/>
</dbReference>
<comment type="caution">
    <text evidence="2">The sequence shown here is derived from an EMBL/GenBank/DDBJ whole genome shotgun (WGS) entry which is preliminary data.</text>
</comment>
<dbReference type="AlphaFoldDB" id="A0A9X8R9M1"/>
<gene>
    <name evidence="2" type="ORF">SAMN05878482_103491</name>
</gene>
<feature type="transmembrane region" description="Helical" evidence="1">
    <location>
        <begin position="12"/>
        <end position="35"/>
    </location>
</feature>
<dbReference type="EMBL" id="FTMX01000003">
    <property type="protein sequence ID" value="SIR38345.1"/>
    <property type="molecule type" value="Genomic_DNA"/>
</dbReference>
<reference evidence="2 3" key="1">
    <citation type="submission" date="2017-01" db="EMBL/GenBank/DDBJ databases">
        <authorList>
            <person name="Varghese N."/>
            <person name="Submissions S."/>
        </authorList>
    </citation>
    <scope>NUCLEOTIDE SEQUENCE [LARGE SCALE GENOMIC DNA]</scope>
    <source>
        <strain evidence="2 3">RUG2-6</strain>
    </source>
</reference>
<sequence>MEFLKALITDISVIGSIIGGLIGGVFTYLAVILTLNNQKKNEFPKKLGTLVNMLSEVDSIESQLTKYVGVPSLPGVIQPVRKIDTKELEKSLMVQAVTVDRETYAYVSKAFSLYKRLGYSESIRITSALPEDIKHGTVFQRHMKQLHLNIDHQIKRYTKKIE</sequence>
<dbReference type="Proteomes" id="UP000185829">
    <property type="component" value="Unassembled WGS sequence"/>
</dbReference>
<organism evidence="2 3">
    <name type="scientific">Peribacillus simplex</name>
    <dbReference type="NCBI Taxonomy" id="1478"/>
    <lineage>
        <taxon>Bacteria</taxon>
        <taxon>Bacillati</taxon>
        <taxon>Bacillota</taxon>
        <taxon>Bacilli</taxon>
        <taxon>Bacillales</taxon>
        <taxon>Bacillaceae</taxon>
        <taxon>Peribacillus</taxon>
    </lineage>
</organism>